<organism evidence="1">
    <name type="scientific">Brugia timori</name>
    <dbReference type="NCBI Taxonomy" id="42155"/>
    <lineage>
        <taxon>Eukaryota</taxon>
        <taxon>Metazoa</taxon>
        <taxon>Ecdysozoa</taxon>
        <taxon>Nematoda</taxon>
        <taxon>Chromadorea</taxon>
        <taxon>Rhabditida</taxon>
        <taxon>Spirurina</taxon>
        <taxon>Spiruromorpha</taxon>
        <taxon>Filarioidea</taxon>
        <taxon>Onchocercidae</taxon>
        <taxon>Brugia</taxon>
    </lineage>
</organism>
<evidence type="ECO:0000313" key="1">
    <source>
        <dbReference type="WBParaSite" id="BTMF_0000397101-mRNA-1"/>
    </source>
</evidence>
<protein>
    <submittedName>
        <fullName evidence="1">50S ribosomal protein L28</fullName>
    </submittedName>
</protein>
<reference evidence="1" key="1">
    <citation type="submission" date="2017-02" db="UniProtKB">
        <authorList>
            <consortium name="WormBaseParasite"/>
        </authorList>
    </citation>
    <scope>IDENTIFICATION</scope>
</reference>
<proteinExistence type="predicted"/>
<accession>A0A0R3QC91</accession>
<dbReference type="WBParaSite" id="BTMF_0000397101-mRNA-1">
    <property type="protein sequence ID" value="BTMF_0000397101-mRNA-1"/>
    <property type="gene ID" value="BTMF_0000397101"/>
</dbReference>
<name>A0A0R3QC91_9BILA</name>
<sequence>LPLSNHVFGCLSSCFFTSKALSVAFCAISLFAVPTLTSLCCDRSDGFLCVCISGVTFFKRFVISSPALISANSADRSLLSVEMFVSDTAAKRSGGKTGGGGAAPDKVLLGLTNADGFAPLKRRNLQYDILNVIKAVTDVITD</sequence>
<dbReference type="AlphaFoldDB" id="A0A0R3QC91"/>